<sequence length="55" mass="6111">MARGRRIEVEYRTLEQEITARGSNVCQFGSFDYASDAENFAARNFGGKGSPCSCR</sequence>
<name>A0ABU1JL98_9PROT</name>
<reference evidence="1 2" key="1">
    <citation type="submission" date="2023-07" db="EMBL/GenBank/DDBJ databases">
        <title>Sorghum-associated microbial communities from plants grown in Nebraska, USA.</title>
        <authorList>
            <person name="Schachtman D."/>
        </authorList>
    </citation>
    <scope>NUCLEOTIDE SEQUENCE [LARGE SCALE GENOMIC DNA]</scope>
    <source>
        <strain evidence="1 2">584</strain>
    </source>
</reference>
<evidence type="ECO:0000313" key="1">
    <source>
        <dbReference type="EMBL" id="MDR6288319.1"/>
    </source>
</evidence>
<comment type="caution">
    <text evidence="1">The sequence shown here is derived from an EMBL/GenBank/DDBJ whole genome shotgun (WGS) entry which is preliminary data.</text>
</comment>
<evidence type="ECO:0000313" key="2">
    <source>
        <dbReference type="Proteomes" id="UP001262410"/>
    </source>
</evidence>
<dbReference type="EMBL" id="JAVDPW010000002">
    <property type="protein sequence ID" value="MDR6288319.1"/>
    <property type="molecule type" value="Genomic_DNA"/>
</dbReference>
<protein>
    <submittedName>
        <fullName evidence="1">Uncharacterized protein</fullName>
    </submittedName>
</protein>
<proteinExistence type="predicted"/>
<accession>A0ABU1JL98</accession>
<keyword evidence="2" id="KW-1185">Reference proteome</keyword>
<dbReference type="Proteomes" id="UP001262410">
    <property type="component" value="Unassembled WGS sequence"/>
</dbReference>
<gene>
    <name evidence="1" type="ORF">E9232_000826</name>
</gene>
<organism evidence="1 2">
    <name type="scientific">Inquilinus ginsengisoli</name>
    <dbReference type="NCBI Taxonomy" id="363840"/>
    <lineage>
        <taxon>Bacteria</taxon>
        <taxon>Pseudomonadati</taxon>
        <taxon>Pseudomonadota</taxon>
        <taxon>Alphaproteobacteria</taxon>
        <taxon>Rhodospirillales</taxon>
        <taxon>Rhodospirillaceae</taxon>
        <taxon>Inquilinus</taxon>
    </lineage>
</organism>
<dbReference type="RefSeq" id="WP_309792304.1">
    <property type="nucleotide sequence ID" value="NZ_JAVDPW010000002.1"/>
</dbReference>